<sequence>MKTNVAINYSIRSAQQADLSQLMAIEQQCFASDRLSLRSFKHHLRSEHSELLVAISADAAVVGYILCLLHKGTRLARLYSLAISPAVRGAAIGKLLLEAGEKAAASHGKIFMRLEVAKSNSAAISLYQRQGYRGFGEYFDYYQDHQDALRMQKTIWHKPIDLQHLEAPWYQQTTDFTCGPAALMMAMSALDKRWQCQQTLELQLWRESTTIFMTSGLGGTHPFGLALAAKQRGFEAQVHVNSQQPLFIDGVRASHKKEVMTLVHEQFRQHCSNNDLAIHYREVSQTDVANWLAAQCAVLMLISTYRLDGAKAPHWVLITGIDERFLYVHDSDVDDKWQQPIDCQHMPICRGDFEKMSQFGTSKLRCAIVLKTAAVRVL</sequence>
<keyword evidence="2" id="KW-0012">Acyltransferase</keyword>
<evidence type="ECO:0000256" key="2">
    <source>
        <dbReference type="ARBA" id="ARBA00023315"/>
    </source>
</evidence>
<name>A0A8J6QGQ7_9GAMM</name>
<dbReference type="InterPro" id="IPR021770">
    <property type="entry name" value="DUF3335"/>
</dbReference>
<feature type="domain" description="N-acetyltransferase" evidence="3">
    <location>
        <begin position="9"/>
        <end position="156"/>
    </location>
</feature>
<dbReference type="InterPro" id="IPR016181">
    <property type="entry name" value="Acyl_CoA_acyltransferase"/>
</dbReference>
<dbReference type="Pfam" id="PF00583">
    <property type="entry name" value="Acetyltransf_1"/>
    <property type="match status" value="1"/>
</dbReference>
<reference evidence="4" key="1">
    <citation type="submission" date="2020-09" db="EMBL/GenBank/DDBJ databases">
        <title>A novel bacterium of genus Neiella, isolated from South China Sea.</title>
        <authorList>
            <person name="Huang H."/>
            <person name="Mo K."/>
            <person name="Hu Y."/>
        </authorList>
    </citation>
    <scope>NUCLEOTIDE SEQUENCE</scope>
    <source>
        <strain evidence="4">HB171785</strain>
    </source>
</reference>
<accession>A0A8J6QGQ7</accession>
<dbReference type="Gene3D" id="3.40.630.30">
    <property type="match status" value="1"/>
</dbReference>
<dbReference type="PANTHER" id="PTHR43877">
    <property type="entry name" value="AMINOALKYLPHOSPHONATE N-ACETYLTRANSFERASE-RELATED-RELATED"/>
    <property type="match status" value="1"/>
</dbReference>
<gene>
    <name evidence="4" type="ORF">IC617_06735</name>
</gene>
<dbReference type="Gene3D" id="3.90.70.10">
    <property type="entry name" value="Cysteine proteinases"/>
    <property type="match status" value="1"/>
</dbReference>
<dbReference type="PANTHER" id="PTHR43877:SF2">
    <property type="entry name" value="AMINOALKYLPHOSPHONATE N-ACETYLTRANSFERASE-RELATED"/>
    <property type="match status" value="1"/>
</dbReference>
<keyword evidence="5" id="KW-1185">Reference proteome</keyword>
<dbReference type="CDD" id="cd04301">
    <property type="entry name" value="NAT_SF"/>
    <property type="match status" value="1"/>
</dbReference>
<protein>
    <submittedName>
        <fullName evidence="4">GNAT family N-acetyltransferase/peptidase C39 family protein</fullName>
    </submittedName>
</protein>
<dbReference type="Pfam" id="PF11814">
    <property type="entry name" value="DUF3335"/>
    <property type="match status" value="1"/>
</dbReference>
<dbReference type="GO" id="GO:0016747">
    <property type="term" value="F:acyltransferase activity, transferring groups other than amino-acyl groups"/>
    <property type="evidence" value="ECO:0007669"/>
    <property type="project" value="InterPro"/>
</dbReference>
<comment type="caution">
    <text evidence="4">The sequence shown here is derived from an EMBL/GenBank/DDBJ whole genome shotgun (WGS) entry which is preliminary data.</text>
</comment>
<evidence type="ECO:0000259" key="3">
    <source>
        <dbReference type="PROSITE" id="PS51186"/>
    </source>
</evidence>
<dbReference type="EMBL" id="JACXAF010000007">
    <property type="protein sequence ID" value="MBD1389120.1"/>
    <property type="molecule type" value="Genomic_DNA"/>
</dbReference>
<dbReference type="SUPFAM" id="SSF55729">
    <property type="entry name" value="Acyl-CoA N-acyltransferases (Nat)"/>
    <property type="match status" value="1"/>
</dbReference>
<dbReference type="Proteomes" id="UP000638014">
    <property type="component" value="Unassembled WGS sequence"/>
</dbReference>
<evidence type="ECO:0000313" key="5">
    <source>
        <dbReference type="Proteomes" id="UP000638014"/>
    </source>
</evidence>
<dbReference type="PROSITE" id="PS51186">
    <property type="entry name" value="GNAT"/>
    <property type="match status" value="1"/>
</dbReference>
<proteinExistence type="predicted"/>
<keyword evidence="1" id="KW-0808">Transferase</keyword>
<dbReference type="InterPro" id="IPR000182">
    <property type="entry name" value="GNAT_dom"/>
</dbReference>
<dbReference type="AlphaFoldDB" id="A0A8J6QGQ7"/>
<organism evidence="4 5">
    <name type="scientific">Neiella litorisoli</name>
    <dbReference type="NCBI Taxonomy" id="2771431"/>
    <lineage>
        <taxon>Bacteria</taxon>
        <taxon>Pseudomonadati</taxon>
        <taxon>Pseudomonadota</taxon>
        <taxon>Gammaproteobacteria</taxon>
        <taxon>Alteromonadales</taxon>
        <taxon>Echinimonadaceae</taxon>
        <taxon>Neiella</taxon>
    </lineage>
</organism>
<evidence type="ECO:0000313" key="4">
    <source>
        <dbReference type="EMBL" id="MBD1389120.1"/>
    </source>
</evidence>
<dbReference type="InterPro" id="IPR050832">
    <property type="entry name" value="Bact_Acetyltransf"/>
</dbReference>
<evidence type="ECO:0000256" key="1">
    <source>
        <dbReference type="ARBA" id="ARBA00022679"/>
    </source>
</evidence>
<dbReference type="RefSeq" id="WP_191144226.1">
    <property type="nucleotide sequence ID" value="NZ_JACXAF010000007.1"/>
</dbReference>